<feature type="region of interest" description="Disordered" evidence="8">
    <location>
        <begin position="376"/>
        <end position="401"/>
    </location>
</feature>
<dbReference type="AlphaFoldDB" id="A0A7S3QW94"/>
<dbReference type="GO" id="GO:0008017">
    <property type="term" value="F:microtubule binding"/>
    <property type="evidence" value="ECO:0007669"/>
    <property type="project" value="TreeGrafter"/>
</dbReference>
<evidence type="ECO:0000256" key="5">
    <source>
        <dbReference type="ARBA" id="ARBA00023069"/>
    </source>
</evidence>
<organism evidence="9">
    <name type="scientific">Dunaliella tertiolecta</name>
    <name type="common">Green alga</name>
    <dbReference type="NCBI Taxonomy" id="3047"/>
    <lineage>
        <taxon>Eukaryota</taxon>
        <taxon>Viridiplantae</taxon>
        <taxon>Chlorophyta</taxon>
        <taxon>core chlorophytes</taxon>
        <taxon>Chlorophyceae</taxon>
        <taxon>CS clade</taxon>
        <taxon>Chlamydomonadales</taxon>
        <taxon>Dunaliellaceae</taxon>
        <taxon>Dunaliella</taxon>
    </lineage>
</organism>
<evidence type="ECO:0000256" key="3">
    <source>
        <dbReference type="ARBA" id="ARBA00014087"/>
    </source>
</evidence>
<name>A0A7S3QW94_DUNTE</name>
<feature type="compositionally biased region" description="Low complexity" evidence="8">
    <location>
        <begin position="392"/>
        <end position="401"/>
    </location>
</feature>
<proteinExistence type="inferred from homology"/>
<sequence length="717" mass="77978">MPPKSPMKTSRGTPGDEPAKQDDGSERELMEKELVIAYMKSKLGRYQANGDRLQLENIKLGEDLDIQRLNLRDINEFLTNELKARSLTTNALEAKLYDLNQAMEEQRKGHEAAIAKLEKEKDKEIEAQADIITEFNKKAKIMQDHIDNKEKMDAELASLKAEIEQLKVEFDHKLIDVDRQHIQDREKWKRETAAKIKETKIKMMKLTDNQLEMTTKRTIMENEQMSVELSYQSRQTEKLMSKNTVLVDENGDLRRQLGLSKQTEEELARRNNVYQRTIKSLLSKLDEQGTAQESNVTIVKELEEQASEMGAQLSLLRLQLEEQEHQKQELQNLLAAKNAEYDELCNSYDTTAQFLIQCMEDVRGKLSTQAKATDNLAAQHPRQYSHQHSHALSRSSSANSSVGPASMIGPLIEAQASPSADIAVLPGRLDELTLEQRERVLAHLLERLHMQAAATTAGQIAPNNTSAASSSPGVVLPPIPKYARRNNATTIPISQQLVPGPGLSHANNHLATYPNSANYPYAYSQHAPASSQAGTSVTAAAPPPASQSSPHLQQPLTAATETGGPASSSQVAAKLGASGAPMNASWPQSLAAASGSPGPAAAAAGGVGPSAGRAPMAAGLVPAGRQGALGGRHKAVSGPASSHEGHSTLEVASQAPLDELENAEDSKLAAEMLTSEELVSKVMSDVRPWGKRSPDVPTAATTSMNRKNGVFLKRGQR</sequence>
<keyword evidence="6" id="KW-0966">Cell projection</keyword>
<feature type="region of interest" description="Disordered" evidence="8">
    <location>
        <begin position="1"/>
        <end position="28"/>
    </location>
</feature>
<comment type="subcellular location">
    <subcellularLocation>
        <location evidence="1">Cell projection</location>
        <location evidence="1">Cilium</location>
    </subcellularLocation>
</comment>
<feature type="region of interest" description="Disordered" evidence="8">
    <location>
        <begin position="623"/>
        <end position="647"/>
    </location>
</feature>
<gene>
    <name evidence="9" type="ORF">DTER00134_LOCUS9746</name>
</gene>
<evidence type="ECO:0000256" key="7">
    <source>
        <dbReference type="SAM" id="Coils"/>
    </source>
</evidence>
<dbReference type="PANTHER" id="PTHR31954">
    <property type="entry name" value="CILIA- AND FLAGELLA-ASSOCIATED PROTEIN 157"/>
    <property type="match status" value="1"/>
</dbReference>
<protein>
    <recommendedName>
        <fullName evidence="3">Cilia- and flagella-associated protein 157</fullName>
    </recommendedName>
</protein>
<evidence type="ECO:0000256" key="2">
    <source>
        <dbReference type="ARBA" id="ARBA00010841"/>
    </source>
</evidence>
<feature type="compositionally biased region" description="Low complexity" evidence="8">
    <location>
        <begin position="591"/>
        <end position="610"/>
    </location>
</feature>
<comment type="similarity">
    <text evidence="2">Belongs to the CFAP157 family.</text>
</comment>
<evidence type="ECO:0000256" key="8">
    <source>
        <dbReference type="SAM" id="MobiDB-lite"/>
    </source>
</evidence>
<dbReference type="GO" id="GO:0036064">
    <property type="term" value="C:ciliary basal body"/>
    <property type="evidence" value="ECO:0007669"/>
    <property type="project" value="TreeGrafter"/>
</dbReference>
<feature type="coiled-coil region" evidence="7">
    <location>
        <begin position="299"/>
        <end position="347"/>
    </location>
</feature>
<feature type="compositionally biased region" description="Basic and acidic residues" evidence="8">
    <location>
        <begin position="17"/>
        <end position="28"/>
    </location>
</feature>
<feature type="region of interest" description="Disordered" evidence="8">
    <location>
        <begin position="533"/>
        <end position="610"/>
    </location>
</feature>
<feature type="compositionally biased region" description="Polar residues" evidence="8">
    <location>
        <begin position="557"/>
        <end position="571"/>
    </location>
</feature>
<evidence type="ECO:0000313" key="9">
    <source>
        <dbReference type="EMBL" id="CAE0494673.1"/>
    </source>
</evidence>
<feature type="coiled-coil region" evidence="7">
    <location>
        <begin position="100"/>
        <end position="176"/>
    </location>
</feature>
<evidence type="ECO:0000256" key="1">
    <source>
        <dbReference type="ARBA" id="ARBA00004138"/>
    </source>
</evidence>
<evidence type="ECO:0000256" key="4">
    <source>
        <dbReference type="ARBA" id="ARBA00023054"/>
    </source>
</evidence>
<dbReference type="InterPro" id="IPR038844">
    <property type="entry name" value="CFAP157"/>
</dbReference>
<feature type="region of interest" description="Disordered" evidence="8">
    <location>
        <begin position="685"/>
        <end position="717"/>
    </location>
</feature>
<keyword evidence="4 7" id="KW-0175">Coiled coil</keyword>
<keyword evidence="5" id="KW-0969">Cilium</keyword>
<dbReference type="PANTHER" id="PTHR31954:SF1">
    <property type="entry name" value="CILIA- AND FLAGELLA-ASSOCIATED PROTEIN 157"/>
    <property type="match status" value="1"/>
</dbReference>
<dbReference type="EMBL" id="HBIP01016658">
    <property type="protein sequence ID" value="CAE0494673.1"/>
    <property type="molecule type" value="Transcribed_RNA"/>
</dbReference>
<feature type="compositionally biased region" description="Low complexity" evidence="8">
    <location>
        <begin position="546"/>
        <end position="556"/>
    </location>
</feature>
<accession>A0A7S3QW94</accession>
<reference evidence="9" key="1">
    <citation type="submission" date="2021-01" db="EMBL/GenBank/DDBJ databases">
        <authorList>
            <person name="Corre E."/>
            <person name="Pelletier E."/>
            <person name="Niang G."/>
            <person name="Scheremetjew M."/>
            <person name="Finn R."/>
            <person name="Kale V."/>
            <person name="Holt S."/>
            <person name="Cochrane G."/>
            <person name="Meng A."/>
            <person name="Brown T."/>
            <person name="Cohen L."/>
        </authorList>
    </citation>
    <scope>NUCLEOTIDE SEQUENCE</scope>
    <source>
        <strain evidence="9">CCMP1320</strain>
    </source>
</reference>
<evidence type="ECO:0000256" key="6">
    <source>
        <dbReference type="ARBA" id="ARBA00023273"/>
    </source>
</evidence>